<dbReference type="IntAct" id="A0A1D6QTM3">
    <property type="interactions" value="5"/>
</dbReference>
<keyword evidence="2" id="KW-0576">Peroxisome</keyword>
<protein>
    <recommendedName>
        <fullName evidence="2">Peroxisomal membrane protein PEX16</fullName>
    </recommendedName>
</protein>
<sequence>MEAYKLWVRRNRDLVRSLESLANGLTWILPERFANSEIAPEAVYALLGIVSSVNQHIIDAPTENHSFASKEQSIPWGLVVSVLKDVEAVVEVAAQHFVGDDRKWSFLAVTEAVKAGVRLAAFRESGYKMLLQGGEVVNEEEVTVLENSYGVNGNGVPAIYPMDGHAENGHKTMAKGLDGKNGFVSKSLEKRAVAALNKFGENAKMMSDPMWIRRLQPTPEPTVMVAEKPTLASIWSAKGGTGRLFVLGEVVHIFRPLVYVLLIRKFGIKSWTPWLVSLAVELTSLGVHSHATDMNHRLGKVHQLSSAERDEATILLVRFYQLKRRKMMWALYVMRDPFFASYSKRHLLKAEQVLNPVPLIGFLTGKLVELLEGIQTRYTYTSGS</sequence>
<dbReference type="InParanoid" id="A0A1D6QTM3"/>
<dbReference type="STRING" id="4577.A0A1D6QTM3"/>
<dbReference type="EMBL" id="CM000780">
    <property type="protein sequence ID" value="AQK60783.1"/>
    <property type="molecule type" value="Genomic_DNA"/>
</dbReference>
<dbReference type="GO" id="GO:0007031">
    <property type="term" value="P:peroxisome organization"/>
    <property type="evidence" value="ECO:0007669"/>
    <property type="project" value="UniProtKB-KW"/>
</dbReference>
<keyword evidence="2" id="KW-0962">Peroxisome biogenesis</keyword>
<comment type="subcellular location">
    <subcellularLocation>
        <location evidence="2">Peroxisome membrane</location>
    </subcellularLocation>
</comment>
<dbReference type="InterPro" id="IPR013919">
    <property type="entry name" value="Pex16"/>
</dbReference>
<evidence type="ECO:0000313" key="3">
    <source>
        <dbReference type="EMBL" id="AQK60783.1"/>
    </source>
</evidence>
<dbReference type="FunCoup" id="A0A1D6QTM3">
    <property type="interactions" value="1105"/>
</dbReference>
<dbReference type="ExpressionAtlas" id="A0A1D6QTM3">
    <property type="expression patterns" value="baseline and differential"/>
</dbReference>
<comment type="similarity">
    <text evidence="1 2">Belongs to the peroxin-16 family.</text>
</comment>
<dbReference type="PANTHER" id="PTHR13299:SF0">
    <property type="entry name" value="PEROXISOMAL MEMBRANE PROTEIN PEX16"/>
    <property type="match status" value="1"/>
</dbReference>
<proteinExistence type="inferred from homology"/>
<accession>A0A1D6QTM3</accession>
<dbReference type="GO" id="GO:0005778">
    <property type="term" value="C:peroxisomal membrane"/>
    <property type="evidence" value="ECO:0007669"/>
    <property type="project" value="UniProtKB-SubCell"/>
</dbReference>
<evidence type="ECO:0000256" key="1">
    <source>
        <dbReference type="ARBA" id="ARBA00009505"/>
    </source>
</evidence>
<name>A0A1D6QTM3_MAIZE</name>
<dbReference type="Pfam" id="PF08610">
    <property type="entry name" value="Pex16"/>
    <property type="match status" value="1"/>
</dbReference>
<organism evidence="3">
    <name type="scientific">Zea mays</name>
    <name type="common">Maize</name>
    <dbReference type="NCBI Taxonomy" id="4577"/>
    <lineage>
        <taxon>Eukaryota</taxon>
        <taxon>Viridiplantae</taxon>
        <taxon>Streptophyta</taxon>
        <taxon>Embryophyta</taxon>
        <taxon>Tracheophyta</taxon>
        <taxon>Spermatophyta</taxon>
        <taxon>Magnoliopsida</taxon>
        <taxon>Liliopsida</taxon>
        <taxon>Poales</taxon>
        <taxon>Poaceae</taxon>
        <taxon>PACMAD clade</taxon>
        <taxon>Panicoideae</taxon>
        <taxon>Andropogonodae</taxon>
        <taxon>Andropogoneae</taxon>
        <taxon>Tripsacinae</taxon>
        <taxon>Zea</taxon>
    </lineage>
</organism>
<evidence type="ECO:0000256" key="2">
    <source>
        <dbReference type="RuleBase" id="RU365003"/>
    </source>
</evidence>
<dbReference type="AlphaFoldDB" id="A0A1D6QTM3"/>
<reference evidence="3" key="1">
    <citation type="submission" date="2015-12" db="EMBL/GenBank/DDBJ databases">
        <title>Update maize B73 reference genome by single molecule sequencing technologies.</title>
        <authorList>
            <consortium name="Maize Genome Sequencing Project"/>
            <person name="Ware D."/>
        </authorList>
    </citation>
    <scope>NUCLEOTIDE SEQUENCE</scope>
    <source>
        <tissue evidence="3">Seedling</tissue>
    </source>
</reference>
<gene>
    <name evidence="3" type="ORF">ZEAMMB73_Zm00001d053931</name>
</gene>
<dbReference type="PANTHER" id="PTHR13299">
    <property type="entry name" value="PEROXISOMAL MEMBRANE PROTEIN PEX16"/>
    <property type="match status" value="1"/>
</dbReference>